<reference evidence="1 2" key="1">
    <citation type="submission" date="2014-04" db="EMBL/GenBank/DDBJ databases">
        <title>The Genome Sequence of Acinetobacter baumanii BIDMC 57.</title>
        <authorList>
            <consortium name="The Broad Institute Genomics Platform"/>
            <consortium name="The Broad Institute Genome Sequencing Center for Infectious Disease"/>
            <person name="Murphy C."/>
            <person name="Cosimi L."/>
            <person name="Cerqueira G."/>
            <person name="Feldgarden M."/>
            <person name="Earl A."/>
            <person name="Spencer M.D."/>
            <person name="Fodor A."/>
            <person name="Sautter R.L."/>
            <person name="Hung D."/>
            <person name="Onderdonk A.B."/>
            <person name="Ernst C."/>
            <person name="Delaney M."/>
            <person name="DuBois A."/>
            <person name="Young S.K."/>
            <person name="Zeng Q."/>
            <person name="Gargeya S."/>
            <person name="Abouelleil A."/>
            <person name="Alvarado L."/>
            <person name="Chapman S.B."/>
            <person name="Gainer-Dewar J."/>
            <person name="Goldberg J."/>
            <person name="Griggs A."/>
            <person name="Gujja S."/>
            <person name="Hansen M."/>
            <person name="Howarth C."/>
            <person name="Imamovic A."/>
            <person name="Larimer J."/>
            <person name="Pearson M."/>
            <person name="Poon T.W."/>
            <person name="Priest M."/>
            <person name="Roberts A."/>
            <person name="Saif S."/>
            <person name="Shea T."/>
            <person name="Sykes S."/>
            <person name="Wortman J."/>
            <person name="Nusbaum C."/>
            <person name="Birren B."/>
        </authorList>
    </citation>
    <scope>NUCLEOTIDE SEQUENCE [LARGE SCALE GENOMIC DNA]</scope>
    <source>
        <strain evidence="1 2">BIDMC 57</strain>
    </source>
</reference>
<sequence>MTLTRIKSQNKSDVFNSSFTIVTSGMDAAVLLCYMDVASAKQKIFAYF</sequence>
<dbReference type="EMBL" id="JMUI01000001">
    <property type="protein sequence ID" value="KDM58395.1"/>
    <property type="molecule type" value="Genomic_DNA"/>
</dbReference>
<proteinExistence type="predicted"/>
<gene>
    <name evidence="1" type="ORF">AE32_00397</name>
</gene>
<evidence type="ECO:0000313" key="2">
    <source>
        <dbReference type="Proteomes" id="UP000027208"/>
    </source>
</evidence>
<evidence type="ECO:0000313" key="1">
    <source>
        <dbReference type="EMBL" id="KDM58395.1"/>
    </source>
</evidence>
<dbReference type="Proteomes" id="UP000027208">
    <property type="component" value="Unassembled WGS sequence"/>
</dbReference>
<dbReference type="AlphaFoldDB" id="A0A837AGM5"/>
<comment type="caution">
    <text evidence="1">The sequence shown here is derived from an EMBL/GenBank/DDBJ whole genome shotgun (WGS) entry which is preliminary data.</text>
</comment>
<accession>A0A837AGM5</accession>
<organism evidence="1 2">
    <name type="scientific">Acinetobacter nosocomialis</name>
    <dbReference type="NCBI Taxonomy" id="106654"/>
    <lineage>
        <taxon>Bacteria</taxon>
        <taxon>Pseudomonadati</taxon>
        <taxon>Pseudomonadota</taxon>
        <taxon>Gammaproteobacteria</taxon>
        <taxon>Moraxellales</taxon>
        <taxon>Moraxellaceae</taxon>
        <taxon>Acinetobacter</taxon>
        <taxon>Acinetobacter calcoaceticus/baumannii complex</taxon>
    </lineage>
</organism>
<protein>
    <submittedName>
        <fullName evidence="1">Uncharacterized protein</fullName>
    </submittedName>
</protein>
<name>A0A837AGM5_ACINO</name>